<evidence type="ECO:0000256" key="2">
    <source>
        <dbReference type="ARBA" id="ARBA00022481"/>
    </source>
</evidence>
<keyword evidence="4" id="KW-1133">Transmembrane helix</keyword>
<dbReference type="InterPro" id="IPR045584">
    <property type="entry name" value="Pilin-like"/>
</dbReference>
<dbReference type="eggNOG" id="COG4969">
    <property type="taxonomic scope" value="Bacteria"/>
</dbReference>
<evidence type="ECO:0000256" key="3">
    <source>
        <dbReference type="RuleBase" id="RU000389"/>
    </source>
</evidence>
<reference evidence="5" key="1">
    <citation type="submission" date="2009-06" db="EMBL/GenBank/DDBJ databases">
        <title>Complete sequence of chromosome 1 of Variovorax paradoxus S110.</title>
        <authorList>
            <consortium name="US DOE Joint Genome Institute"/>
            <person name="Lucas S."/>
            <person name="Copeland A."/>
            <person name="Lapidus A."/>
            <person name="Glavina del Rio T."/>
            <person name="Tice H."/>
            <person name="Bruce D."/>
            <person name="Goodwin L."/>
            <person name="Pitluck S."/>
            <person name="Chertkov O."/>
            <person name="Brettin T."/>
            <person name="Detter J.C."/>
            <person name="Han C."/>
            <person name="Larimer F."/>
            <person name="Land M."/>
            <person name="Hauser L."/>
            <person name="Kyrpides N."/>
            <person name="Ovchinnikova G."/>
            <person name="Orwin P."/>
            <person name="Leadbetter J.R."/>
            <person name="Spain J.C."/>
            <person name="Han J.I."/>
        </authorList>
    </citation>
    <scope>NUCLEOTIDE SEQUENCE</scope>
    <source>
        <strain evidence="5">S110</strain>
    </source>
</reference>
<dbReference type="InterPro" id="IPR001082">
    <property type="entry name" value="Pilin"/>
</dbReference>
<dbReference type="KEGG" id="vap:Vapar_2449"/>
<keyword evidence="4" id="KW-0812">Transmembrane</keyword>
<dbReference type="GO" id="GO:0009289">
    <property type="term" value="C:pilus"/>
    <property type="evidence" value="ECO:0007669"/>
    <property type="project" value="InterPro"/>
</dbReference>
<dbReference type="STRING" id="543728.Vapar_2449"/>
<feature type="transmembrane region" description="Helical" evidence="4">
    <location>
        <begin position="12"/>
        <end position="37"/>
    </location>
</feature>
<dbReference type="AlphaFoldDB" id="C5CJM2"/>
<accession>C5CJM2</accession>
<name>C5CJM2_VARPS</name>
<keyword evidence="3" id="KW-0281">Fimbrium</keyword>
<evidence type="ECO:0000313" key="5">
    <source>
        <dbReference type="EMBL" id="ACS19075.1"/>
    </source>
</evidence>
<dbReference type="PROSITE" id="PS00409">
    <property type="entry name" value="PROKAR_NTER_METHYL"/>
    <property type="match status" value="1"/>
</dbReference>
<sequence length="162" mass="16832">MNVRTLRSRAQAGFTLIELMIVVAIIGILAAVALPAYQDYTAKAQITEAITLADGVKKNIELSFPQDNTCPANASAAVGDIGIKTDINGKYILSVESAGTAATTGGCTVKSTFRGTGVNPKLVSKTITYALVYSVNGSKWTCETDVDASIRPKTCGATGSPI</sequence>
<dbReference type="OrthoDB" id="8607132at2"/>
<dbReference type="InterPro" id="IPR012902">
    <property type="entry name" value="N_methyl_site"/>
</dbReference>
<dbReference type="EMBL" id="CP001635">
    <property type="protein sequence ID" value="ACS19075.1"/>
    <property type="molecule type" value="Genomic_DNA"/>
</dbReference>
<dbReference type="HOGENOM" id="CLU_091705_4_0_4"/>
<dbReference type="NCBIfam" id="TIGR02532">
    <property type="entry name" value="IV_pilin_GFxxxE"/>
    <property type="match status" value="1"/>
</dbReference>
<gene>
    <name evidence="5" type="ordered locus">Vapar_2449</name>
</gene>
<proteinExistence type="inferred from homology"/>
<organism evidence="5">
    <name type="scientific">Variovorax paradoxus (strain S110)</name>
    <dbReference type="NCBI Taxonomy" id="543728"/>
    <lineage>
        <taxon>Bacteria</taxon>
        <taxon>Pseudomonadati</taxon>
        <taxon>Pseudomonadota</taxon>
        <taxon>Betaproteobacteria</taxon>
        <taxon>Burkholderiales</taxon>
        <taxon>Comamonadaceae</taxon>
        <taxon>Variovorax</taxon>
    </lineage>
</organism>
<dbReference type="GO" id="GO:0007155">
    <property type="term" value="P:cell adhesion"/>
    <property type="evidence" value="ECO:0007669"/>
    <property type="project" value="InterPro"/>
</dbReference>
<dbReference type="Pfam" id="PF07963">
    <property type="entry name" value="N_methyl"/>
    <property type="match status" value="1"/>
</dbReference>
<dbReference type="SUPFAM" id="SSF54523">
    <property type="entry name" value="Pili subunits"/>
    <property type="match status" value="1"/>
</dbReference>
<keyword evidence="4" id="KW-0472">Membrane</keyword>
<dbReference type="Gene3D" id="3.30.700.10">
    <property type="entry name" value="Glycoprotein, Type 4 Pilin"/>
    <property type="match status" value="1"/>
</dbReference>
<dbReference type="PANTHER" id="PTHR30093:SF34">
    <property type="entry name" value="PREPILIN PEPTIDASE-DEPENDENT PROTEIN D"/>
    <property type="match status" value="1"/>
</dbReference>
<comment type="similarity">
    <text evidence="1 3">Belongs to the N-Me-Phe pilin family.</text>
</comment>
<keyword evidence="2" id="KW-0488">Methylation</keyword>
<evidence type="ECO:0000256" key="4">
    <source>
        <dbReference type="SAM" id="Phobius"/>
    </source>
</evidence>
<protein>
    <submittedName>
        <fullName evidence="5">Fimbrial protein pilin</fullName>
    </submittedName>
</protein>
<evidence type="ECO:0000256" key="1">
    <source>
        <dbReference type="ARBA" id="ARBA00005233"/>
    </source>
</evidence>
<dbReference type="PANTHER" id="PTHR30093">
    <property type="entry name" value="GENERAL SECRETION PATHWAY PROTEIN G"/>
    <property type="match status" value="1"/>
</dbReference>
<dbReference type="Pfam" id="PF00114">
    <property type="entry name" value="Pilin"/>
    <property type="match status" value="1"/>
</dbReference>